<comment type="caution">
    <text evidence="1">The sequence shown here is derived from an EMBL/GenBank/DDBJ whole genome shotgun (WGS) entry which is preliminary data.</text>
</comment>
<accession>A0A6I4I5X2</accession>
<evidence type="ECO:0000313" key="1">
    <source>
        <dbReference type="EMBL" id="MVN90520.1"/>
    </source>
</evidence>
<proteinExistence type="predicted"/>
<dbReference type="AlphaFoldDB" id="A0A6I4I5X2"/>
<dbReference type="Proteomes" id="UP000434850">
    <property type="component" value="Unassembled WGS sequence"/>
</dbReference>
<protein>
    <recommendedName>
        <fullName evidence="3">Ppx/GppA phosphatase domain-containing protein</fullName>
    </recommendedName>
</protein>
<gene>
    <name evidence="1" type="ORF">GO816_05215</name>
</gene>
<evidence type="ECO:0000313" key="2">
    <source>
        <dbReference type="Proteomes" id="UP000434850"/>
    </source>
</evidence>
<keyword evidence="2" id="KW-1185">Reference proteome</keyword>
<organism evidence="1 2">
    <name type="scientific">Mucilaginibacter aquatilis</name>
    <dbReference type="NCBI Taxonomy" id="1517760"/>
    <lineage>
        <taxon>Bacteria</taxon>
        <taxon>Pseudomonadati</taxon>
        <taxon>Bacteroidota</taxon>
        <taxon>Sphingobacteriia</taxon>
        <taxon>Sphingobacteriales</taxon>
        <taxon>Sphingobacteriaceae</taxon>
        <taxon>Mucilaginibacter</taxon>
    </lineage>
</organism>
<evidence type="ECO:0008006" key="3">
    <source>
        <dbReference type="Google" id="ProtNLM"/>
    </source>
</evidence>
<dbReference type="EMBL" id="WQLA01000002">
    <property type="protein sequence ID" value="MVN90520.1"/>
    <property type="molecule type" value="Genomic_DNA"/>
</dbReference>
<dbReference type="RefSeq" id="WP_157540304.1">
    <property type="nucleotide sequence ID" value="NZ_WQLA01000002.1"/>
</dbReference>
<reference evidence="1 2" key="1">
    <citation type="submission" date="2019-12" db="EMBL/GenBank/DDBJ databases">
        <title>Mucilaginibacter sp. HME9299 genome sequencing and assembly.</title>
        <authorList>
            <person name="Kang H."/>
            <person name="Kim H."/>
            <person name="Joh K."/>
        </authorList>
    </citation>
    <scope>NUCLEOTIDE SEQUENCE [LARGE SCALE GENOMIC DNA]</scope>
    <source>
        <strain evidence="1 2">HME9299</strain>
    </source>
</reference>
<name>A0A6I4I5X2_9SPHI</name>
<sequence length="1187" mass="134486">MKPFNIFDATGEFASGWSPTEKLSEAAITGILDKAAKSANSLNSIPSPFSRLHIFETAFNFVCKDIVEKKDRSSHAYKELVSDCLDALELVFNWQYHESQRAALTIEQWRADDLQRLQLNSEGRKAFAKTLKLFLNQDFSPDFNGFSIIKYNGMVIGASSPMSLMFTSSNLDKIKGEFVSERYQNGFDLINPSTNIGYFKRIRPFKARNDAFKKYLLDFFSENPSLRESARYMWAYLKAEGIEDMHTHRRSQVKPVSSKGGTPFQINNKLFQANNDPGAADIFNDHIVKVNYRIDDTRFYTAKYKSDDAERDFDFLLPIAESFLNQDNFRKIADLITYELIGPDSVKVVYEGGLATPSKSKVYTASRSDKRDGKIVEIQTDYRLNFTVGIFPFVRLKDANGQIDGTVNNYHKVLFGIDGGSADIGTLRTAAFSMDFYKIANGELEKINAEADLYNAKRAERRRFESPDAIATIYYELNNTSFDIIKLNFPSGFDLGQVNGLIIPKWVEKAPGRKAFAYSVDFGTTNTFIAYTDDTQKQSTPVPFDISESDSQMVMLQKPQKQVGGQTVLSTFRNSNLFALNDSVINQEFVPPVLLKEKNSVFGMPFRTAVLQKKDINRFELFSDLNIHFAYQKAVLDTNAAMTQEIISNIKWDITNSKDKGSKARVDSFIKELCYLIRYKTILNDGELAATQLSWFIPQSMSNAARDAYKEIWNRHSKNILGSSQPTNMVFESEAPYYYLRKRAGVKDPSSVLSLDIGGGSTDAMLFINDLPRIGTSFNFAGNVLWSNGHNQLTKDAKENGIYLGILDAMQNNVAQANDKVIADNSRYFSKMSSEEILNFWIANDDKLHVVEELKNPAYKILYLIHYCALIYHTAQWLKQKNHPSPSCIIFSGNGSKFIDLIGDEELLATVAGFVINKVYQNSSKKLQVILPLENRKEATCFGGIFKDQHISFTPETYIGTELDFQGIESVKKYRDIQERLPEIKESVNRNILNLFAVIQELNTIIPFKSHLNIDVNLPALLQFVTSRSASNFDLGYGIRKEKIEYDEEVSDSLFFYPLIGLLFEISRLGKKQLDEHTPKIVKFANAAAGDNLFSVKSLTEQPSINSNFKISISTSQPDSASFEIIEDPKIHLRAYNSFDSLLKAVCFCEKFPDDPTHIQMKTVTPGQLRRDGDQWVVTERLKIAFD</sequence>
<dbReference type="OrthoDB" id="1028138at2"/>